<dbReference type="RefSeq" id="WP_188050014.1">
    <property type="nucleotide sequence ID" value="NZ_JALNUB010000003.1"/>
</dbReference>
<evidence type="ECO:0000313" key="3">
    <source>
        <dbReference type="Proteomes" id="UP001139260"/>
    </source>
</evidence>
<organism evidence="2 3">
    <name type="scientific">Flavobacterium pygoscelis</name>
    <dbReference type="NCBI Taxonomy" id="2893176"/>
    <lineage>
        <taxon>Bacteria</taxon>
        <taxon>Pseudomonadati</taxon>
        <taxon>Bacteroidota</taxon>
        <taxon>Flavobacteriia</taxon>
        <taxon>Flavobacteriales</taxon>
        <taxon>Flavobacteriaceae</taxon>
        <taxon>Flavobacterium</taxon>
    </lineage>
</organism>
<dbReference type="Pfam" id="PF20130">
    <property type="entry name" value="DUF6520"/>
    <property type="match status" value="1"/>
</dbReference>
<feature type="signal peptide" evidence="1">
    <location>
        <begin position="1"/>
        <end position="20"/>
    </location>
</feature>
<sequence length="86" mass="9244">MKTTILKTVFPLFAFVFAIAGAFAFKPAPNLATSNFLGAKKIGLHECQITSVDCTDVNTGVICKDGTATLYKMISGTSCPNQLWRP</sequence>
<dbReference type="EMBL" id="JALNUB010000003">
    <property type="protein sequence ID" value="MCK8141448.1"/>
    <property type="molecule type" value="Genomic_DNA"/>
</dbReference>
<accession>A0A9X1XTP4</accession>
<keyword evidence="3" id="KW-1185">Reference proteome</keyword>
<evidence type="ECO:0000256" key="1">
    <source>
        <dbReference type="SAM" id="SignalP"/>
    </source>
</evidence>
<dbReference type="Proteomes" id="UP001139260">
    <property type="component" value="Unassembled WGS sequence"/>
</dbReference>
<keyword evidence="1" id="KW-0732">Signal</keyword>
<name>A0A9X1XTP4_9FLAO</name>
<reference evidence="2" key="1">
    <citation type="submission" date="2022-04" db="EMBL/GenBank/DDBJ databases">
        <title>Flavobacterium pygoscelis sp. nov. isolated from Chinstrap chick (Pygoscelis antarcticus).</title>
        <authorList>
            <person name="Irgang R."/>
            <person name="Poblete-Morales M."/>
            <person name="Avendano-Herrera R."/>
        </authorList>
    </citation>
    <scope>NUCLEOTIDE SEQUENCE</scope>
    <source>
        <strain evidence="2">I-SCBP12n</strain>
    </source>
</reference>
<gene>
    <name evidence="2" type="ORF">MW871_06030</name>
</gene>
<protein>
    <submittedName>
        <fullName evidence="2">DUF6520 family protein</fullName>
    </submittedName>
</protein>
<comment type="caution">
    <text evidence="2">The sequence shown here is derived from an EMBL/GenBank/DDBJ whole genome shotgun (WGS) entry which is preliminary data.</text>
</comment>
<feature type="chain" id="PRO_5040783569" evidence="1">
    <location>
        <begin position="21"/>
        <end position="86"/>
    </location>
</feature>
<dbReference type="InterPro" id="IPR045391">
    <property type="entry name" value="DUF6520"/>
</dbReference>
<evidence type="ECO:0000313" key="2">
    <source>
        <dbReference type="EMBL" id="MCK8141448.1"/>
    </source>
</evidence>
<dbReference type="AlphaFoldDB" id="A0A9X1XTP4"/>
<proteinExistence type="predicted"/>